<feature type="compositionally biased region" description="Polar residues" evidence="1">
    <location>
        <begin position="233"/>
        <end position="247"/>
    </location>
</feature>
<reference evidence="2 3" key="1">
    <citation type="submission" date="2014-07" db="EMBL/GenBank/DDBJ databases">
        <title>Methanogenic archaea and the global carbon cycle.</title>
        <authorList>
            <person name="Henriksen J.R."/>
            <person name="Luke J."/>
            <person name="Reinhart S."/>
            <person name="Benedict M.N."/>
            <person name="Youngblut N.D."/>
            <person name="Metcalf M.E."/>
            <person name="Whitaker R.J."/>
            <person name="Metcalf W.W."/>
        </authorList>
    </citation>
    <scope>NUCLEOTIDE SEQUENCE [LARGE SCALE GENOMIC DNA]</scope>
    <source>
        <strain evidence="2 3">Wiesmoor</strain>
    </source>
</reference>
<dbReference type="EMBL" id="CP009526">
    <property type="protein sequence ID" value="AKB52597.1"/>
    <property type="molecule type" value="Genomic_DNA"/>
</dbReference>
<dbReference type="AlphaFoldDB" id="A0A0E3QPY5"/>
<evidence type="ECO:0000313" key="2">
    <source>
        <dbReference type="EMBL" id="AKB52597.1"/>
    </source>
</evidence>
<gene>
    <name evidence="2" type="ORF">MSBRW_3344</name>
</gene>
<evidence type="ECO:0000256" key="1">
    <source>
        <dbReference type="SAM" id="MobiDB-lite"/>
    </source>
</evidence>
<dbReference type="HOGENOM" id="CLU_071767_1_0_2"/>
<protein>
    <submittedName>
        <fullName evidence="2">Uncharacterized protein</fullName>
    </submittedName>
</protein>
<dbReference type="PATRIC" id="fig|1434109.4.peg.4342"/>
<feature type="region of interest" description="Disordered" evidence="1">
    <location>
        <begin position="198"/>
        <end position="247"/>
    </location>
</feature>
<dbReference type="GeneID" id="24824959"/>
<dbReference type="RefSeq" id="WP_011306390.1">
    <property type="nucleotide sequence ID" value="NZ_CP009526.1"/>
</dbReference>
<accession>A0A0E3QPY5</accession>
<name>A0A0E3QPY5_METBA</name>
<dbReference type="Proteomes" id="UP000033038">
    <property type="component" value="Chromosome"/>
</dbReference>
<organism evidence="2 3">
    <name type="scientific">Methanosarcina barkeri str. Wiesmoor</name>
    <dbReference type="NCBI Taxonomy" id="1434109"/>
    <lineage>
        <taxon>Archaea</taxon>
        <taxon>Methanobacteriati</taxon>
        <taxon>Methanobacteriota</taxon>
        <taxon>Stenosarchaea group</taxon>
        <taxon>Methanomicrobia</taxon>
        <taxon>Methanosarcinales</taxon>
        <taxon>Methanosarcinaceae</taxon>
        <taxon>Methanosarcina</taxon>
    </lineage>
</organism>
<dbReference type="KEGG" id="mbw:MSBRW_3344"/>
<feature type="compositionally biased region" description="Polar residues" evidence="1">
    <location>
        <begin position="198"/>
        <end position="223"/>
    </location>
</feature>
<evidence type="ECO:0000313" key="3">
    <source>
        <dbReference type="Proteomes" id="UP000033038"/>
    </source>
</evidence>
<sequence length="247" mass="27069">MKSHLSNVKSNLAYSSGNGTDEKTIDVNEKIKLLEAEMAEIANASSQEELLVVIRSVRGVWNNAEKTSLSSVGKTVSEKIGEFIEKSENLSEKLETKIDNLNETGVNTTDLDNKLASYNFYINSAKENKEAADAIYSGENVTKTDMEKANGYLRRSLRDIDTVNDIIRQILNELKKYETENGNKIGVEDNQKTALNNTENITGTNFSGGNSSINTDNPESGDNVSYGKEKSHSSGNGTGNLTNKLQN</sequence>
<proteinExistence type="predicted"/>